<accession>A0ABS2CQX6</accession>
<feature type="compositionally biased region" description="Low complexity" evidence="1">
    <location>
        <begin position="23"/>
        <end position="53"/>
    </location>
</feature>
<organism evidence="3 4">
    <name type="scientific">Phycicoccus sonneratiae</name>
    <dbReference type="NCBI Taxonomy" id="2807628"/>
    <lineage>
        <taxon>Bacteria</taxon>
        <taxon>Bacillati</taxon>
        <taxon>Actinomycetota</taxon>
        <taxon>Actinomycetes</taxon>
        <taxon>Micrococcales</taxon>
        <taxon>Intrasporangiaceae</taxon>
        <taxon>Phycicoccus</taxon>
    </lineage>
</organism>
<dbReference type="Proteomes" id="UP001430172">
    <property type="component" value="Unassembled WGS sequence"/>
</dbReference>
<sequence>MGIAAVAVLAAVALAGCNDGDATPTVSSATQTATATSASSSSTPTPTKSLTPAEQDLVDAEQSVIDYWRVLDSTGADPKSNLNVLATVARGQALAQWQSTLSDYRSKGWVQQGAAKVVDPAAAKKANKKFSVTACIDVTGVEVVDASGKSVVASSRPNRQQYTYEVEKSPQGFFVTVDRLEGRPCVA</sequence>
<evidence type="ECO:0008006" key="5">
    <source>
        <dbReference type="Google" id="ProtNLM"/>
    </source>
</evidence>
<dbReference type="EMBL" id="JAFDVD010000023">
    <property type="protein sequence ID" value="MBM6402287.1"/>
    <property type="molecule type" value="Genomic_DNA"/>
</dbReference>
<reference evidence="3" key="1">
    <citation type="submission" date="2021-02" db="EMBL/GenBank/DDBJ databases">
        <title>Phycicoccus sp. MQZ13P-5T, whole genome shotgun sequence.</title>
        <authorList>
            <person name="Tuo L."/>
        </authorList>
    </citation>
    <scope>NUCLEOTIDE SEQUENCE</scope>
    <source>
        <strain evidence="3">MQZ13P-5</strain>
    </source>
</reference>
<evidence type="ECO:0000313" key="3">
    <source>
        <dbReference type="EMBL" id="MBM6402287.1"/>
    </source>
</evidence>
<evidence type="ECO:0000313" key="4">
    <source>
        <dbReference type="Proteomes" id="UP001430172"/>
    </source>
</evidence>
<dbReference type="RefSeq" id="WP_204132757.1">
    <property type="nucleotide sequence ID" value="NZ_JAFDVD010000023.1"/>
</dbReference>
<evidence type="ECO:0000256" key="1">
    <source>
        <dbReference type="SAM" id="MobiDB-lite"/>
    </source>
</evidence>
<evidence type="ECO:0000256" key="2">
    <source>
        <dbReference type="SAM" id="SignalP"/>
    </source>
</evidence>
<feature type="chain" id="PRO_5046188163" description="Lipoprotein" evidence="2">
    <location>
        <begin position="16"/>
        <end position="187"/>
    </location>
</feature>
<feature type="signal peptide" evidence="2">
    <location>
        <begin position="1"/>
        <end position="15"/>
    </location>
</feature>
<protein>
    <recommendedName>
        <fullName evidence="5">Lipoprotein</fullName>
    </recommendedName>
</protein>
<feature type="region of interest" description="Disordered" evidence="1">
    <location>
        <begin position="23"/>
        <end position="54"/>
    </location>
</feature>
<gene>
    <name evidence="3" type="ORF">JQN70_17965</name>
</gene>
<keyword evidence="4" id="KW-1185">Reference proteome</keyword>
<keyword evidence="2" id="KW-0732">Signal</keyword>
<proteinExistence type="predicted"/>
<comment type="caution">
    <text evidence="3">The sequence shown here is derived from an EMBL/GenBank/DDBJ whole genome shotgun (WGS) entry which is preliminary data.</text>
</comment>
<name>A0ABS2CQX6_9MICO</name>